<proteinExistence type="predicted"/>
<reference evidence="1" key="1">
    <citation type="submission" date="2022-06" db="EMBL/GenBank/DDBJ databases">
        <title>Limimaricola sediminis sp. nov., isolated from an intertidal sediment.</title>
        <authorList>
            <person name="Shao X."/>
        </authorList>
    </citation>
    <scope>NUCLEOTIDE SEQUENCE</scope>
    <source>
        <strain evidence="1">ASW11-118</strain>
    </source>
</reference>
<keyword evidence="2" id="KW-1185">Reference proteome</keyword>
<accession>A0A9X2JNM5</accession>
<organism evidence="1 2">
    <name type="scientific">Limimaricola litoreus</name>
    <dbReference type="NCBI Taxonomy" id="2955316"/>
    <lineage>
        <taxon>Bacteria</taxon>
        <taxon>Pseudomonadati</taxon>
        <taxon>Pseudomonadota</taxon>
        <taxon>Alphaproteobacteria</taxon>
        <taxon>Rhodobacterales</taxon>
        <taxon>Paracoccaceae</taxon>
        <taxon>Limimaricola</taxon>
    </lineage>
</organism>
<protein>
    <submittedName>
        <fullName evidence="1">Uncharacterized protein</fullName>
    </submittedName>
</protein>
<gene>
    <name evidence="1" type="ORF">NHG85_10860</name>
</gene>
<comment type="caution">
    <text evidence="1">The sequence shown here is derived from an EMBL/GenBank/DDBJ whole genome shotgun (WGS) entry which is preliminary data.</text>
</comment>
<dbReference type="Proteomes" id="UP001139477">
    <property type="component" value="Unassembled WGS sequence"/>
</dbReference>
<evidence type="ECO:0000313" key="2">
    <source>
        <dbReference type="Proteomes" id="UP001139477"/>
    </source>
</evidence>
<dbReference type="AlphaFoldDB" id="A0A9X2JNM5"/>
<sequence>MKQAALESSSREAQNKLRTLDFIVMRSQLKPGASPFLGHALSADKLPQAMSALHALSDWQLDILTHKFGYGVSWAICATLSEHYGEEGNAKVWPLVESLFGRSLRATEDRRTVSRAFLAACRKLGLASDGFERTVQAFQVHAGVSRSQLHHLARAFVAQERSIGLPDQDDIVLLNRWEDDALHFLDAGIQVLQRPILMDHSAWMASAYVDWRRDQSALLRQSSYLSCFGEKLQQVFDGSGGAAVRIAPIPRLVWEDGRPQLSIPGQSQRYKIFLDGQLHRVRAGRLWPLPIPLPAEVSWEGDRPGCIRLFQTSDFVVFDSNTGRQVELTTRAAEAETQLSGIVATAIVVAKEGFSVGGEPSRETAPDLYCANVDLRSGKVALTRGSRQWALSGARRPQISIHGQPIAKGVGGPDLWGPEAEVELDFGSSELLAGHTDGKGRLAFLRIETHGRATEMQVEADGRGIAKVDVAELAAALDLLPDADPEALSLTLLRTNADSTERVLTRFKRKLIIWPAFRALDGILIRSEKPPRNFIEVEAKHVVRDDEGFLCFERSAGCVEGRIAFGIGGQVSHFSVRARILSGVLERVDGSVSPWRLGGVIVKGSATNCDALVLTSPDERASLRVGSRVIVDPFQARPTYAIPIATLDGGDIVHVSSGGAPTLIATVESASMPSNVDVRTWVGGSRISLEMPFQVGGVVVELETETGEQDNSEVSFDYLPAARPRKTWLLNAEADRRKATIEIDGTSFEGLVLITIKARALGEVDWTQLSNPRDDLYAFPLTGGTESKPSASALCKLEAWLSKCYAPEVWGSGLGKLLQRRWSTLIHEVCALPGGTERLLLLSMQDDEPDWLPILHVIQEVPALFSAPAISFHAFSNSSGADRILRVVADSASRRLRELDINSMAMLAFPNAKRAHMAGEKLRNFQPKNLPVIFSMSVEKPAEWLAKDALGPDHAWTGLNLLRDRIETHELLGAGETEARMSLRSANLNRVAVALRDPALSEICLSAEVDGDASVHLIEQALAVFAVQSRQGPDAVATLIKRVSERTGQSAREILGSVGEMIRLGREIFMFHMIAAEIEKRSRS</sequence>
<dbReference type="EMBL" id="JAMYXC010000161">
    <property type="protein sequence ID" value="MCP1169017.1"/>
    <property type="molecule type" value="Genomic_DNA"/>
</dbReference>
<evidence type="ECO:0000313" key="1">
    <source>
        <dbReference type="EMBL" id="MCP1169017.1"/>
    </source>
</evidence>
<name>A0A9X2JNM5_9RHOB</name>